<protein>
    <recommendedName>
        <fullName evidence="3">histidine kinase</fullName>
        <ecNumber evidence="3">2.7.13.3</ecNumber>
    </recommendedName>
</protein>
<keyword evidence="9" id="KW-0418">Kinase</keyword>
<evidence type="ECO:0000256" key="6">
    <source>
        <dbReference type="ARBA" id="ARBA00022679"/>
    </source>
</evidence>
<evidence type="ECO:0000256" key="13">
    <source>
        <dbReference type="ARBA" id="ARBA00023136"/>
    </source>
</evidence>
<dbReference type="Pfam" id="PF00072">
    <property type="entry name" value="Response_reg"/>
    <property type="match status" value="2"/>
</dbReference>
<feature type="modified residue" description="4-aspartylphosphate" evidence="14">
    <location>
        <position position="678"/>
    </location>
</feature>
<dbReference type="GO" id="GO:0005524">
    <property type="term" value="F:ATP binding"/>
    <property type="evidence" value="ECO:0007669"/>
    <property type="project" value="UniProtKB-KW"/>
</dbReference>
<dbReference type="CDD" id="cd00082">
    <property type="entry name" value="HisKA"/>
    <property type="match status" value="1"/>
</dbReference>
<dbReference type="PROSITE" id="PS50109">
    <property type="entry name" value="HIS_KIN"/>
    <property type="match status" value="1"/>
</dbReference>
<dbReference type="InterPro" id="IPR011006">
    <property type="entry name" value="CheY-like_superfamily"/>
</dbReference>
<evidence type="ECO:0000259" key="18">
    <source>
        <dbReference type="PROSITE" id="PS50110"/>
    </source>
</evidence>
<evidence type="ECO:0000256" key="5">
    <source>
        <dbReference type="ARBA" id="ARBA00022553"/>
    </source>
</evidence>
<evidence type="ECO:0000259" key="17">
    <source>
        <dbReference type="PROSITE" id="PS50109"/>
    </source>
</evidence>
<dbReference type="PROSITE" id="PS50110">
    <property type="entry name" value="RESPONSE_REGULATORY"/>
    <property type="match status" value="2"/>
</dbReference>
<comment type="catalytic activity">
    <reaction evidence="1">
        <text>ATP + protein L-histidine = ADP + protein N-phospho-L-histidine.</text>
        <dbReference type="EC" id="2.7.13.3"/>
    </reaction>
</comment>
<name>A0A6P1MDD8_9BACT</name>
<evidence type="ECO:0000256" key="7">
    <source>
        <dbReference type="ARBA" id="ARBA00022692"/>
    </source>
</evidence>
<dbReference type="GO" id="GO:0000155">
    <property type="term" value="F:phosphorelay sensor kinase activity"/>
    <property type="evidence" value="ECO:0007669"/>
    <property type="project" value="InterPro"/>
</dbReference>
<evidence type="ECO:0000256" key="16">
    <source>
        <dbReference type="SAM" id="Phobius"/>
    </source>
</evidence>
<evidence type="ECO:0000256" key="2">
    <source>
        <dbReference type="ARBA" id="ARBA00004651"/>
    </source>
</evidence>
<evidence type="ECO:0000256" key="3">
    <source>
        <dbReference type="ARBA" id="ARBA00012438"/>
    </source>
</evidence>
<evidence type="ECO:0000313" key="19">
    <source>
        <dbReference type="EMBL" id="QHI69606.1"/>
    </source>
</evidence>
<evidence type="ECO:0000256" key="14">
    <source>
        <dbReference type="PROSITE-ProRule" id="PRU00169"/>
    </source>
</evidence>
<evidence type="ECO:0000313" key="20">
    <source>
        <dbReference type="Proteomes" id="UP000464954"/>
    </source>
</evidence>
<dbReference type="InterPro" id="IPR004358">
    <property type="entry name" value="Sig_transdc_His_kin-like_C"/>
</dbReference>
<dbReference type="PANTHER" id="PTHR45339:SF1">
    <property type="entry name" value="HYBRID SIGNAL TRANSDUCTION HISTIDINE KINASE J"/>
    <property type="match status" value="1"/>
</dbReference>
<dbReference type="InterPro" id="IPR005467">
    <property type="entry name" value="His_kinase_dom"/>
</dbReference>
<dbReference type="SUPFAM" id="SSF52172">
    <property type="entry name" value="CheY-like"/>
    <property type="match status" value="2"/>
</dbReference>
<dbReference type="Proteomes" id="UP000464954">
    <property type="component" value="Chromosome"/>
</dbReference>
<dbReference type="SUPFAM" id="SSF55874">
    <property type="entry name" value="ATPase domain of HSP90 chaperone/DNA topoisomerase II/histidine kinase"/>
    <property type="match status" value="1"/>
</dbReference>
<dbReference type="Pfam" id="PF00512">
    <property type="entry name" value="HisKA"/>
    <property type="match status" value="1"/>
</dbReference>
<dbReference type="Gene3D" id="3.30.450.20">
    <property type="entry name" value="PAS domain"/>
    <property type="match status" value="2"/>
</dbReference>
<dbReference type="PRINTS" id="PR00344">
    <property type="entry name" value="BCTRLSENSOR"/>
</dbReference>
<dbReference type="InterPro" id="IPR003661">
    <property type="entry name" value="HisK_dim/P_dom"/>
</dbReference>
<keyword evidence="7 16" id="KW-0812">Transmembrane</keyword>
<evidence type="ECO:0000256" key="10">
    <source>
        <dbReference type="ARBA" id="ARBA00022840"/>
    </source>
</evidence>
<feature type="transmembrane region" description="Helical" evidence="16">
    <location>
        <begin position="319"/>
        <end position="341"/>
    </location>
</feature>
<dbReference type="SUPFAM" id="SSF47384">
    <property type="entry name" value="Homodimeric domain of signal transducing histidine kinase"/>
    <property type="match status" value="1"/>
</dbReference>
<keyword evidence="6" id="KW-0808">Transferase</keyword>
<dbReference type="InterPro" id="IPR036890">
    <property type="entry name" value="HATPase_C_sf"/>
</dbReference>
<dbReference type="GO" id="GO:0005886">
    <property type="term" value="C:plasma membrane"/>
    <property type="evidence" value="ECO:0007669"/>
    <property type="project" value="UniProtKB-SubCell"/>
</dbReference>
<dbReference type="SMART" id="SM00448">
    <property type="entry name" value="REC"/>
    <property type="match status" value="2"/>
</dbReference>
<sequence length="892" mass="101015">MRKTFILFLPAALLILFGTVMLHRAERQNLQNERRMQAKTPVDIGEAFLNQQIKAVRGDLLYLANQCQSIDMDDPQALQELAPQWMAFADIKQIYNQVRFLDISGQEQIRINWTKDQQETVPKPALQNKSDRYYFQDTVKLKAGDIFTSPLDLNIEHGRIEIPVRPVIRFSTPAVDSNGATRGVVILNYCAEQLLTSFTQRTQNDQRHAWLLNQEGYWLKGPSPDSEWGFMLNQPDQTVARQYPDAWAQIEDKEAGQFITKSGLWTFKTVYPLLECSHHPENQRHSESEKYAINAAKYTWKVVSLVPRRYYVSSPREHIVLRIKVSLMLLLLAFGASYLLARSEMRERRLRIDLQDTVEELRDKNLQLDDARAAAENATRAKSAFLANMSHEIRTPMNAVIGMTDLLIETPLNTEQKEFAETIRVSGEALLTLINDILDFSKIEAGRMELEQQDFDFGRCVETTLDLMVPKAAEKNIEIVYDMAGNVPAIIQGDAGRLRQILLNLLSNAIKFTREGEIVVSVTALPRDNGYEIGISVRDTGIGIPSEKIDHIFETFTQADASTTRQYGGTGLGLSISRRLSELMGGRMWAESIPGKGSCFHFTLYTPLARQIKTIRPNQNSFNIDHCDVLIVDDNETNLKILSAQLTRWNLCPVAFNTPEKALESIQSGRTYSLMITDMQMPDMNGTELVREVRKLRPANELPIIMLTSTGLSRRDETLHISSCISKPVKPAQLHQDIERILQGYGSTPSSDRARTTAIPSSAESLKILVTEDNTLNQKVALRMLEKLNYQADLAHDGVEALEKVDQKEYDLILMDIQMPRMDGLTATQELHSRFKDKKRPLIIGMTAHASNEERERGLAAGMDDYLTKPIQLTKLKEMLTRTSAIIGNSKT</sequence>
<dbReference type="FunFam" id="1.10.287.130:FF:000003">
    <property type="entry name" value="Histidine kinase"/>
    <property type="match status" value="1"/>
</dbReference>
<dbReference type="InterPro" id="IPR048760">
    <property type="entry name" value="VP0354-like_sensor_dom"/>
</dbReference>
<dbReference type="Gene3D" id="3.30.565.10">
    <property type="entry name" value="Histidine kinase-like ATPase, C-terminal domain"/>
    <property type="match status" value="1"/>
</dbReference>
<keyword evidence="15" id="KW-0175">Coiled coil</keyword>
<feature type="domain" description="Histidine kinase" evidence="17">
    <location>
        <begin position="388"/>
        <end position="608"/>
    </location>
</feature>
<dbReference type="FunFam" id="3.30.565.10:FF:000010">
    <property type="entry name" value="Sensor histidine kinase RcsC"/>
    <property type="match status" value="1"/>
</dbReference>
<evidence type="ECO:0000256" key="15">
    <source>
        <dbReference type="SAM" id="Coils"/>
    </source>
</evidence>
<evidence type="ECO:0000256" key="11">
    <source>
        <dbReference type="ARBA" id="ARBA00022989"/>
    </source>
</evidence>
<dbReference type="EMBL" id="CP047593">
    <property type="protein sequence ID" value="QHI69606.1"/>
    <property type="molecule type" value="Genomic_DNA"/>
</dbReference>
<keyword evidence="11 16" id="KW-1133">Transmembrane helix</keyword>
<dbReference type="PANTHER" id="PTHR45339">
    <property type="entry name" value="HYBRID SIGNAL TRANSDUCTION HISTIDINE KINASE J"/>
    <property type="match status" value="1"/>
</dbReference>
<dbReference type="RefSeq" id="WP_160628788.1">
    <property type="nucleotide sequence ID" value="NZ_CP047593.1"/>
</dbReference>
<evidence type="ECO:0000256" key="4">
    <source>
        <dbReference type="ARBA" id="ARBA00022475"/>
    </source>
</evidence>
<evidence type="ECO:0000256" key="1">
    <source>
        <dbReference type="ARBA" id="ARBA00000085"/>
    </source>
</evidence>
<evidence type="ECO:0000256" key="12">
    <source>
        <dbReference type="ARBA" id="ARBA00023012"/>
    </source>
</evidence>
<dbReference type="SMART" id="SM00388">
    <property type="entry name" value="HisKA"/>
    <property type="match status" value="1"/>
</dbReference>
<dbReference type="InterPro" id="IPR001789">
    <property type="entry name" value="Sig_transdc_resp-reg_receiver"/>
</dbReference>
<dbReference type="SUPFAM" id="SSF103190">
    <property type="entry name" value="Sensory domain-like"/>
    <property type="match status" value="2"/>
</dbReference>
<keyword evidence="12" id="KW-0902">Two-component regulatory system</keyword>
<proteinExistence type="predicted"/>
<keyword evidence="13 16" id="KW-0472">Membrane</keyword>
<keyword evidence="20" id="KW-1185">Reference proteome</keyword>
<dbReference type="InterPro" id="IPR029151">
    <property type="entry name" value="Sensor-like_sf"/>
</dbReference>
<keyword evidence="8" id="KW-0547">Nucleotide-binding</keyword>
<comment type="subcellular location">
    <subcellularLocation>
        <location evidence="2">Cell membrane</location>
        <topology evidence="2">Multi-pass membrane protein</topology>
    </subcellularLocation>
</comment>
<dbReference type="InterPro" id="IPR036097">
    <property type="entry name" value="HisK_dim/P_sf"/>
</dbReference>
<dbReference type="EC" id="2.7.13.3" evidence="3"/>
<reference evidence="19 20" key="1">
    <citation type="submission" date="2020-01" db="EMBL/GenBank/DDBJ databases">
        <title>Ponticoccus aerotolerans gen. nov., sp. nov., an anaerobic bacterium and proposal of Ponticoccusceae fam. nov., Ponticoccusles ord. nov. and Ponticoccuse classis nov. in the phylum Kiritimatiellaeota.</title>
        <authorList>
            <person name="Zhou L.Y."/>
            <person name="Du Z.J."/>
        </authorList>
    </citation>
    <scope>NUCLEOTIDE SEQUENCE [LARGE SCALE GENOMIC DNA]</scope>
    <source>
        <strain evidence="19 20">S-5007</strain>
    </source>
</reference>
<keyword evidence="5 14" id="KW-0597">Phosphoprotein</keyword>
<feature type="coiled-coil region" evidence="15">
    <location>
        <begin position="351"/>
        <end position="381"/>
    </location>
</feature>
<keyword evidence="4" id="KW-1003">Cell membrane</keyword>
<organism evidence="19 20">
    <name type="scientific">Tichowtungia aerotolerans</name>
    <dbReference type="NCBI Taxonomy" id="2697043"/>
    <lineage>
        <taxon>Bacteria</taxon>
        <taxon>Pseudomonadati</taxon>
        <taxon>Kiritimatiellota</taxon>
        <taxon>Tichowtungiia</taxon>
        <taxon>Tichowtungiales</taxon>
        <taxon>Tichowtungiaceae</taxon>
        <taxon>Tichowtungia</taxon>
    </lineage>
</organism>
<dbReference type="SMART" id="SM00387">
    <property type="entry name" value="HATPase_c"/>
    <property type="match status" value="1"/>
</dbReference>
<dbReference type="CDD" id="cd16922">
    <property type="entry name" value="HATPase_EvgS-ArcB-TorS-like"/>
    <property type="match status" value="1"/>
</dbReference>
<dbReference type="CDD" id="cd17546">
    <property type="entry name" value="REC_hyHK_CKI1_RcsC-like"/>
    <property type="match status" value="1"/>
</dbReference>
<feature type="modified residue" description="4-aspartylphosphate" evidence="14">
    <location>
        <position position="816"/>
    </location>
</feature>
<evidence type="ECO:0000256" key="8">
    <source>
        <dbReference type="ARBA" id="ARBA00022741"/>
    </source>
</evidence>
<accession>A0A6P1MDD8</accession>
<dbReference type="InterPro" id="IPR003594">
    <property type="entry name" value="HATPase_dom"/>
</dbReference>
<dbReference type="Pfam" id="PF21623">
    <property type="entry name" value="HK_sensor_dom_bact"/>
    <property type="match status" value="1"/>
</dbReference>
<dbReference type="Gene3D" id="3.40.50.2300">
    <property type="match status" value="2"/>
</dbReference>
<dbReference type="AlphaFoldDB" id="A0A6P1MDD8"/>
<evidence type="ECO:0000256" key="9">
    <source>
        <dbReference type="ARBA" id="ARBA00022777"/>
    </source>
</evidence>
<feature type="domain" description="Response regulatory" evidence="18">
    <location>
        <begin position="767"/>
        <end position="884"/>
    </location>
</feature>
<dbReference type="Gene3D" id="1.10.287.130">
    <property type="match status" value="1"/>
</dbReference>
<keyword evidence="10" id="KW-0067">ATP-binding</keyword>
<dbReference type="Pfam" id="PF02518">
    <property type="entry name" value="HATPase_c"/>
    <property type="match status" value="1"/>
</dbReference>
<gene>
    <name evidence="19" type="ORF">GT409_09095</name>
</gene>
<dbReference type="KEGG" id="taer:GT409_09095"/>
<feature type="domain" description="Response regulatory" evidence="18">
    <location>
        <begin position="628"/>
        <end position="742"/>
    </location>
</feature>